<dbReference type="SMART" id="SM00052">
    <property type="entry name" value="EAL"/>
    <property type="match status" value="1"/>
</dbReference>
<name>A0A4Y3IRW7_9VIBR</name>
<accession>A0A4Y3IRW7</accession>
<dbReference type="EMBL" id="BJLH01000015">
    <property type="protein sequence ID" value="GEA61947.1"/>
    <property type="molecule type" value="Genomic_DNA"/>
</dbReference>
<sequence length="675" mass="77326">MWSMNNIGRVIEKFEYNYDSGLFDYVDATHISRSENFESITKLIELQASKPIKKEFIELIHSFEQLKERESKKLHVELESLSGYRNTYSISVIRLSNSVLKGQIKLVSHIPIYFESKGCFETLTGDYKKGVVITDQSFNVLMVNDLFKNILGLSDDRCFGNNIFRSNLSLKDLKVENSIQKILINKSRYSKLIVLKNDIGEHVLFDMEVIKFISKDKDIFYIFNFTVLEGNNKVSSIAEKKYSLKDIHLPTETRFRSEINEKVIQDSCYLCISLLPDFCKSSREKDEVNLALGLKSLGTNNDFGYFGDGVFVIVLEVEVDELLAIGGLSRMIRRFKRRLRDKVNEKVYQQVLNGKVGVDLCGIDSTSVDEAITNSLLALQSHDISASQFNFYDHEIYKESVRKRRLEALVVNLVRTRQIDVHFQPIVSLNTGRIVKFEGLCRFHQVESEFSVQEMIFAAEALGVVHTLDRLVCEKAMSYFKEILTKCEDEVCLSVNCSLLDSDHGLQYLSDLFNLIVENKNKPNQIGIEITESSYFGNSLNNSNLINSIRSKGVQILVDDFGTGSSSFSYFSDFQFDVLKVDRNYIQDIHLSRQKYFAVKMLVELSHELGIVVVAEGVECQEELEILQDFGVDYVQGYLFSKPVSFQSIMAVKEINDLINNQDLLLKHEHIEQPC</sequence>
<dbReference type="PANTHER" id="PTHR33121">
    <property type="entry name" value="CYCLIC DI-GMP PHOSPHODIESTERASE PDEF"/>
    <property type="match status" value="1"/>
</dbReference>
<dbReference type="Proteomes" id="UP000318242">
    <property type="component" value="Unassembled WGS sequence"/>
</dbReference>
<dbReference type="GO" id="GO:0071111">
    <property type="term" value="F:cyclic-guanylate-specific phosphodiesterase activity"/>
    <property type="evidence" value="ECO:0007669"/>
    <property type="project" value="InterPro"/>
</dbReference>
<dbReference type="InterPro" id="IPR001633">
    <property type="entry name" value="EAL_dom"/>
</dbReference>
<proteinExistence type="predicted"/>
<dbReference type="Gene3D" id="3.20.20.450">
    <property type="entry name" value="EAL domain"/>
    <property type="match status" value="1"/>
</dbReference>
<feature type="domain" description="EAL" evidence="1">
    <location>
        <begin position="403"/>
        <end position="657"/>
    </location>
</feature>
<dbReference type="PROSITE" id="PS50883">
    <property type="entry name" value="EAL"/>
    <property type="match status" value="1"/>
</dbReference>
<reference evidence="2 3" key="1">
    <citation type="submission" date="2019-06" db="EMBL/GenBank/DDBJ databases">
        <title>Whole genome shotgun sequence of Vibrio comitans NBRC 102076.</title>
        <authorList>
            <person name="Hosoyama A."/>
            <person name="Uohara A."/>
            <person name="Ohji S."/>
            <person name="Ichikawa N."/>
        </authorList>
    </citation>
    <scope>NUCLEOTIDE SEQUENCE [LARGE SCALE GENOMIC DNA]</scope>
    <source>
        <strain evidence="2 3">NBRC 102076</strain>
    </source>
</reference>
<protein>
    <submittedName>
        <fullName evidence="2">Diguanylate phosphodiesterase</fullName>
    </submittedName>
</protein>
<organism evidence="2 3">
    <name type="scientific">Vibrio comitans NBRC 102076</name>
    <dbReference type="NCBI Taxonomy" id="1219078"/>
    <lineage>
        <taxon>Bacteria</taxon>
        <taxon>Pseudomonadati</taxon>
        <taxon>Pseudomonadota</taxon>
        <taxon>Gammaproteobacteria</taxon>
        <taxon>Vibrionales</taxon>
        <taxon>Vibrionaceae</taxon>
        <taxon>Vibrio</taxon>
    </lineage>
</organism>
<keyword evidence="3" id="KW-1185">Reference proteome</keyword>
<dbReference type="Pfam" id="PF00563">
    <property type="entry name" value="EAL"/>
    <property type="match status" value="1"/>
</dbReference>
<dbReference type="AlphaFoldDB" id="A0A4Y3IRW7"/>
<dbReference type="PANTHER" id="PTHR33121:SF79">
    <property type="entry name" value="CYCLIC DI-GMP PHOSPHODIESTERASE PDED-RELATED"/>
    <property type="match status" value="1"/>
</dbReference>
<dbReference type="CDD" id="cd01948">
    <property type="entry name" value="EAL"/>
    <property type="match status" value="1"/>
</dbReference>
<comment type="caution">
    <text evidence="2">The sequence shown here is derived from an EMBL/GenBank/DDBJ whole genome shotgun (WGS) entry which is preliminary data.</text>
</comment>
<dbReference type="SUPFAM" id="SSF141868">
    <property type="entry name" value="EAL domain-like"/>
    <property type="match status" value="1"/>
</dbReference>
<gene>
    <name evidence="2" type="ORF">VCO01S_31400</name>
</gene>
<evidence type="ECO:0000313" key="3">
    <source>
        <dbReference type="Proteomes" id="UP000318242"/>
    </source>
</evidence>
<dbReference type="InterPro" id="IPR035919">
    <property type="entry name" value="EAL_sf"/>
</dbReference>
<dbReference type="InterPro" id="IPR050706">
    <property type="entry name" value="Cyclic-di-GMP_PDE-like"/>
</dbReference>
<evidence type="ECO:0000259" key="1">
    <source>
        <dbReference type="PROSITE" id="PS50883"/>
    </source>
</evidence>
<evidence type="ECO:0000313" key="2">
    <source>
        <dbReference type="EMBL" id="GEA61947.1"/>
    </source>
</evidence>